<evidence type="ECO:0000313" key="2">
    <source>
        <dbReference type="Proteomes" id="UP001209803"/>
    </source>
</evidence>
<evidence type="ECO:0000313" key="1">
    <source>
        <dbReference type="EMBL" id="WFE87500.1"/>
    </source>
</evidence>
<proteinExistence type="predicted"/>
<accession>A0ABY8F2E8</accession>
<name>A0ABY8F2E8_9HYPH</name>
<keyword evidence="2" id="KW-1185">Reference proteome</keyword>
<reference evidence="1 2" key="1">
    <citation type="submission" date="2023-03" db="EMBL/GenBank/DDBJ databases">
        <title>Roseibium porphyridii sp. nov. and Roseibium rhodosorbium sp. nov. isolated from marine algae, Porphyridium cruentum and Rhodosorus marinus, respectively.</title>
        <authorList>
            <person name="Lee M.W."/>
            <person name="Choi B.J."/>
            <person name="Lee J.K."/>
            <person name="Choi D.G."/>
            <person name="Baek J.H."/>
            <person name="Bayburt H."/>
            <person name="Kim J.M."/>
            <person name="Han D.M."/>
            <person name="Kim K.H."/>
            <person name="Jeon C.O."/>
        </authorList>
    </citation>
    <scope>NUCLEOTIDE SEQUENCE [LARGE SCALE GENOMIC DNA]</scope>
    <source>
        <strain evidence="1 2">KMA01</strain>
    </source>
</reference>
<dbReference type="EMBL" id="CP120863">
    <property type="protein sequence ID" value="WFE87500.1"/>
    <property type="molecule type" value="Genomic_DNA"/>
</dbReference>
<dbReference type="Proteomes" id="UP001209803">
    <property type="component" value="Chromosome"/>
</dbReference>
<dbReference type="RefSeq" id="WP_265681792.1">
    <property type="nucleotide sequence ID" value="NZ_CP120863.1"/>
</dbReference>
<gene>
    <name evidence="1" type="ORF">K1718_15125</name>
</gene>
<protein>
    <submittedName>
        <fullName evidence="1">Uncharacterized protein</fullName>
    </submittedName>
</protein>
<sequence length="79" mass="8539">MKTEYDAHIEAAILALLIARQQIADEIKNYPTPVAGCDVQYNGLLSKRAQVTRALDAINSEVFVPTPRTLVAGGGAENR</sequence>
<organism evidence="1 2">
    <name type="scientific">Roseibium porphyridii</name>
    <dbReference type="NCBI Taxonomy" id="2866279"/>
    <lineage>
        <taxon>Bacteria</taxon>
        <taxon>Pseudomonadati</taxon>
        <taxon>Pseudomonadota</taxon>
        <taxon>Alphaproteobacteria</taxon>
        <taxon>Hyphomicrobiales</taxon>
        <taxon>Stappiaceae</taxon>
        <taxon>Roseibium</taxon>
    </lineage>
</organism>